<organism evidence="6 7">
    <name type="scientific">Mya arenaria</name>
    <name type="common">Soft-shell clam</name>
    <dbReference type="NCBI Taxonomy" id="6604"/>
    <lineage>
        <taxon>Eukaryota</taxon>
        <taxon>Metazoa</taxon>
        <taxon>Spiralia</taxon>
        <taxon>Lophotrochozoa</taxon>
        <taxon>Mollusca</taxon>
        <taxon>Bivalvia</taxon>
        <taxon>Autobranchia</taxon>
        <taxon>Heteroconchia</taxon>
        <taxon>Euheterodonta</taxon>
        <taxon>Imparidentia</taxon>
        <taxon>Neoheterodontei</taxon>
        <taxon>Myida</taxon>
        <taxon>Myoidea</taxon>
        <taxon>Myidae</taxon>
        <taxon>Mya</taxon>
    </lineage>
</organism>
<evidence type="ECO:0000256" key="1">
    <source>
        <dbReference type="ARBA" id="ARBA00007756"/>
    </source>
</evidence>
<evidence type="ECO:0000313" key="7">
    <source>
        <dbReference type="Proteomes" id="UP001164746"/>
    </source>
</evidence>
<keyword evidence="7" id="KW-1185">Reference proteome</keyword>
<sequence>MAYSNEDMAGSYSVSFPKGFDYGPEGEGEGESGGALQEQKPRILLMGLRRSGKSSIQKVVFHKVSPNETLFLESTNKIVKEDVTNCSFFVYHVDGLSDDHKIEAQRDIHQRATEDLVDAGLENIHLREIDEMEYHGLSSGRISPISFHSDDRIKEDNGSSQMSSVIKLNNGTVMYLREVTKFLALVCILREDSFDKRGLIDFNFWNFRQGIEDVFALRNKKVLENGDVAINDNKFD</sequence>
<dbReference type="Pfam" id="PF04670">
    <property type="entry name" value="Gtr1_RagA"/>
    <property type="match status" value="1"/>
</dbReference>
<dbReference type="Gene3D" id="3.40.50.300">
    <property type="entry name" value="P-loop containing nucleotide triphosphate hydrolases"/>
    <property type="match status" value="1"/>
</dbReference>
<keyword evidence="2 5" id="KW-0547">Nucleotide-binding</keyword>
<dbReference type="InterPro" id="IPR006762">
    <property type="entry name" value="Gtr1_RagA"/>
</dbReference>
<proteinExistence type="inferred from homology"/>
<comment type="catalytic activity">
    <reaction evidence="4">
        <text>GTP + H2O = GDP + phosphate + H(+)</text>
        <dbReference type="Rhea" id="RHEA:19669"/>
        <dbReference type="ChEBI" id="CHEBI:15377"/>
        <dbReference type="ChEBI" id="CHEBI:15378"/>
        <dbReference type="ChEBI" id="CHEBI:37565"/>
        <dbReference type="ChEBI" id="CHEBI:43474"/>
        <dbReference type="ChEBI" id="CHEBI:58189"/>
    </reaction>
    <physiologicalReaction direction="left-to-right" evidence="4">
        <dbReference type="Rhea" id="RHEA:19670"/>
    </physiologicalReaction>
</comment>
<dbReference type="PANTHER" id="PTHR11259">
    <property type="entry name" value="RAS-RELATED GTP BINDING RAG/GTR YEAST"/>
    <property type="match status" value="1"/>
</dbReference>
<accession>A0ABY7F3F8</accession>
<protein>
    <submittedName>
        <fullName evidence="6">RRAGD-like protein</fullName>
    </submittedName>
</protein>
<comment type="similarity">
    <text evidence="1 5">Belongs to the GTR/RAG GTP-binding protein family.</text>
</comment>
<evidence type="ECO:0000313" key="6">
    <source>
        <dbReference type="EMBL" id="WAR16685.1"/>
    </source>
</evidence>
<evidence type="ECO:0000256" key="3">
    <source>
        <dbReference type="ARBA" id="ARBA00023134"/>
    </source>
</evidence>
<evidence type="ECO:0000256" key="4">
    <source>
        <dbReference type="ARBA" id="ARBA00049117"/>
    </source>
</evidence>
<gene>
    <name evidence="6" type="ORF">MAR_031279</name>
</gene>
<name>A0ABY7F3F8_MYAAR</name>
<evidence type="ECO:0000256" key="5">
    <source>
        <dbReference type="RuleBase" id="RU367014"/>
    </source>
</evidence>
<dbReference type="EMBL" id="CP111021">
    <property type="protein sequence ID" value="WAR16685.1"/>
    <property type="molecule type" value="Genomic_DNA"/>
</dbReference>
<evidence type="ECO:0000256" key="2">
    <source>
        <dbReference type="ARBA" id="ARBA00022741"/>
    </source>
</evidence>
<keyword evidence="3 5" id="KW-0342">GTP-binding</keyword>
<dbReference type="PANTHER" id="PTHR11259:SF2">
    <property type="entry name" value="GH16429P"/>
    <property type="match status" value="1"/>
</dbReference>
<dbReference type="Gene3D" id="3.30.450.190">
    <property type="match status" value="1"/>
</dbReference>
<dbReference type="InterPro" id="IPR027417">
    <property type="entry name" value="P-loop_NTPase"/>
</dbReference>
<reference evidence="6" key="1">
    <citation type="submission" date="2022-11" db="EMBL/GenBank/DDBJ databases">
        <title>Centuries of genome instability and evolution in soft-shell clam transmissible cancer (bioRxiv).</title>
        <authorList>
            <person name="Hart S.F.M."/>
            <person name="Yonemitsu M.A."/>
            <person name="Giersch R.M."/>
            <person name="Beal B.F."/>
            <person name="Arriagada G."/>
            <person name="Davis B.W."/>
            <person name="Ostrander E.A."/>
            <person name="Goff S.P."/>
            <person name="Metzger M.J."/>
        </authorList>
    </citation>
    <scope>NUCLEOTIDE SEQUENCE</scope>
    <source>
        <strain evidence="6">MELC-2E11</strain>
        <tissue evidence="6">Siphon/mantle</tissue>
    </source>
</reference>
<dbReference type="Proteomes" id="UP001164746">
    <property type="component" value="Chromosome 10"/>
</dbReference>